<dbReference type="Gene3D" id="3.30.530.20">
    <property type="match status" value="1"/>
</dbReference>
<keyword evidence="2" id="KW-1185">Reference proteome</keyword>
<dbReference type="RefSeq" id="WP_336406086.1">
    <property type="nucleotide sequence ID" value="NZ_JBAPLU010000030.1"/>
</dbReference>
<organism evidence="1 2">
    <name type="scientific">Klenkia sesuvii</name>
    <dbReference type="NCBI Taxonomy" id="3103137"/>
    <lineage>
        <taxon>Bacteria</taxon>
        <taxon>Bacillati</taxon>
        <taxon>Actinomycetota</taxon>
        <taxon>Actinomycetes</taxon>
        <taxon>Geodermatophilales</taxon>
        <taxon>Geodermatophilaceae</taxon>
        <taxon>Klenkia</taxon>
    </lineage>
</organism>
<gene>
    <name evidence="1" type="ORF">TEK04_19790</name>
</gene>
<evidence type="ECO:0000313" key="1">
    <source>
        <dbReference type="EMBL" id="MEI4273970.1"/>
    </source>
</evidence>
<proteinExistence type="predicted"/>
<evidence type="ECO:0000313" key="2">
    <source>
        <dbReference type="Proteomes" id="UP001361570"/>
    </source>
</evidence>
<dbReference type="EMBL" id="JBAPLU010000030">
    <property type="protein sequence ID" value="MEI4273970.1"/>
    <property type="molecule type" value="Genomic_DNA"/>
</dbReference>
<accession>A0ABU8DYR1</accession>
<dbReference type="SUPFAM" id="SSF55961">
    <property type="entry name" value="Bet v1-like"/>
    <property type="match status" value="1"/>
</dbReference>
<reference evidence="1 2" key="1">
    <citation type="submission" date="2024-03" db="EMBL/GenBank/DDBJ databases">
        <title>Draft genome sequence of Klenkia sp. LSe6-5.</title>
        <authorList>
            <person name="Duangmal K."/>
            <person name="Chantavorakit T."/>
        </authorList>
    </citation>
    <scope>NUCLEOTIDE SEQUENCE [LARGE SCALE GENOMIC DNA]</scope>
    <source>
        <strain evidence="1 2">LSe6-5</strain>
    </source>
</reference>
<dbReference type="InterPro" id="IPR019587">
    <property type="entry name" value="Polyketide_cyclase/dehydratase"/>
</dbReference>
<sequence>MATVSRHLAAAPTAVWDVLADGFTYSHWVVSTATVRAVESAWPAAGSKLHHSQGTWPVTLDDEAVVEVSKPASRLVLLAKGRPLGAARVELDLSGEDGGTRVTMTERPVSGPGKWVHNPASEALLRHRNTEALRRLAALVERHTTPQ</sequence>
<protein>
    <submittedName>
        <fullName evidence="1">SRPBCC family protein</fullName>
    </submittedName>
</protein>
<dbReference type="Pfam" id="PF10604">
    <property type="entry name" value="Polyketide_cyc2"/>
    <property type="match status" value="1"/>
</dbReference>
<dbReference type="Proteomes" id="UP001361570">
    <property type="component" value="Unassembled WGS sequence"/>
</dbReference>
<dbReference type="InterPro" id="IPR023393">
    <property type="entry name" value="START-like_dom_sf"/>
</dbReference>
<name>A0ABU8DYR1_9ACTN</name>
<dbReference type="CDD" id="cd07812">
    <property type="entry name" value="SRPBCC"/>
    <property type="match status" value="1"/>
</dbReference>
<comment type="caution">
    <text evidence="1">The sequence shown here is derived from an EMBL/GenBank/DDBJ whole genome shotgun (WGS) entry which is preliminary data.</text>
</comment>